<dbReference type="AlphaFoldDB" id="A0A1S1HU48"/>
<evidence type="ECO:0000256" key="4">
    <source>
        <dbReference type="ARBA" id="ARBA00012095"/>
    </source>
</evidence>
<dbReference type="GO" id="GO:0047324">
    <property type="term" value="F:phosphoenolpyruvate-glycerone phosphotransferase activity"/>
    <property type="evidence" value="ECO:0007669"/>
    <property type="project" value="UniProtKB-EC"/>
</dbReference>
<comment type="catalytic activity">
    <reaction evidence="1">
        <text>dihydroxyacetone + phosphoenolpyruvate = dihydroxyacetone phosphate + pyruvate</text>
        <dbReference type="Rhea" id="RHEA:18381"/>
        <dbReference type="ChEBI" id="CHEBI:15361"/>
        <dbReference type="ChEBI" id="CHEBI:16016"/>
        <dbReference type="ChEBI" id="CHEBI:57642"/>
        <dbReference type="ChEBI" id="CHEBI:58702"/>
        <dbReference type="EC" id="2.7.1.121"/>
    </reaction>
</comment>
<dbReference type="SUPFAM" id="SSF47831">
    <property type="entry name" value="Enzyme I of the PEP:sugar phosphotransferase system HPr-binding (sub)domain"/>
    <property type="match status" value="1"/>
</dbReference>
<evidence type="ECO:0000256" key="6">
    <source>
        <dbReference type="ARBA" id="ARBA00046577"/>
    </source>
</evidence>
<dbReference type="InterPro" id="IPR008279">
    <property type="entry name" value="PEP-util_enz_mobile_dom"/>
</dbReference>
<dbReference type="PROSITE" id="PS51350">
    <property type="entry name" value="PTS_HPR_DOM"/>
    <property type="match status" value="1"/>
</dbReference>
<dbReference type="InterPro" id="IPR036637">
    <property type="entry name" value="Phosphohistidine_dom_sf"/>
</dbReference>
<evidence type="ECO:0000256" key="1">
    <source>
        <dbReference type="ARBA" id="ARBA00001113"/>
    </source>
</evidence>
<dbReference type="InterPro" id="IPR036662">
    <property type="entry name" value="PTS_EIIA_man-typ_sf"/>
</dbReference>
<evidence type="ECO:0000259" key="8">
    <source>
        <dbReference type="PROSITE" id="PS51096"/>
    </source>
</evidence>
<keyword evidence="5" id="KW-0808">Transferase</keyword>
<dbReference type="Gene3D" id="3.40.50.510">
    <property type="entry name" value="Phosphotransferase system, mannose-type IIA component"/>
    <property type="match status" value="1"/>
</dbReference>
<keyword evidence="10" id="KW-0418">Kinase</keyword>
<keyword evidence="7" id="KW-0175">Coiled coil</keyword>
<evidence type="ECO:0000256" key="7">
    <source>
        <dbReference type="SAM" id="Coils"/>
    </source>
</evidence>
<dbReference type="SUPFAM" id="SSF55594">
    <property type="entry name" value="HPr-like"/>
    <property type="match status" value="1"/>
</dbReference>
<dbReference type="NCBIfam" id="NF008478">
    <property type="entry name" value="PRK11377.1"/>
    <property type="match status" value="1"/>
</dbReference>
<dbReference type="InterPro" id="IPR039643">
    <property type="entry name" value="DhaM"/>
</dbReference>
<organism evidence="10 11">
    <name type="scientific">Providencia stuartii</name>
    <dbReference type="NCBI Taxonomy" id="588"/>
    <lineage>
        <taxon>Bacteria</taxon>
        <taxon>Pseudomonadati</taxon>
        <taxon>Pseudomonadota</taxon>
        <taxon>Gammaproteobacteria</taxon>
        <taxon>Enterobacterales</taxon>
        <taxon>Morganellaceae</taxon>
        <taxon>Providencia</taxon>
    </lineage>
</organism>
<dbReference type="Proteomes" id="UP000179588">
    <property type="component" value="Unassembled WGS sequence"/>
</dbReference>
<dbReference type="InterPro" id="IPR035895">
    <property type="entry name" value="HPr-like_sf"/>
</dbReference>
<feature type="domain" description="PTS EIIA type-4" evidence="8">
    <location>
        <begin position="1"/>
        <end position="135"/>
    </location>
</feature>
<dbReference type="InterPro" id="IPR012844">
    <property type="entry name" value="DhaM_N"/>
</dbReference>
<dbReference type="Pfam" id="PF05524">
    <property type="entry name" value="PEP-utilisers_N"/>
    <property type="match status" value="1"/>
</dbReference>
<evidence type="ECO:0000313" key="11">
    <source>
        <dbReference type="Proteomes" id="UP000179588"/>
    </source>
</evidence>
<dbReference type="Pfam" id="PF03610">
    <property type="entry name" value="EIIA-man"/>
    <property type="match status" value="1"/>
</dbReference>
<dbReference type="InterPro" id="IPR004701">
    <property type="entry name" value="PTS_EIIA_man-typ"/>
</dbReference>
<evidence type="ECO:0000256" key="3">
    <source>
        <dbReference type="ARBA" id="ARBA00007837"/>
    </source>
</evidence>
<proteinExistence type="inferred from homology"/>
<dbReference type="EC" id="2.7.1.121" evidence="4"/>
<accession>A0A1S1HU48</accession>
<dbReference type="InterPro" id="IPR036618">
    <property type="entry name" value="PtsI_HPr-bd_sf"/>
</dbReference>
<dbReference type="PANTHER" id="PTHR38594:SF1">
    <property type="entry name" value="PEP-DEPENDENT DIHYDROXYACETONE KINASE, PHOSPHORYL DONOR SUBUNIT DHAM"/>
    <property type="match status" value="1"/>
</dbReference>
<comment type="caution">
    <text evidence="10">The sequence shown here is derived from an EMBL/GenBank/DDBJ whole genome shotgun (WGS) entry which is preliminary data.</text>
</comment>
<feature type="domain" description="HPr" evidence="9">
    <location>
        <begin position="156"/>
        <end position="243"/>
    </location>
</feature>
<evidence type="ECO:0000256" key="2">
    <source>
        <dbReference type="ARBA" id="ARBA00002788"/>
    </source>
</evidence>
<evidence type="ECO:0000256" key="5">
    <source>
        <dbReference type="ARBA" id="ARBA00022679"/>
    </source>
</evidence>
<dbReference type="OrthoDB" id="7065393at2"/>
<dbReference type="PROSITE" id="PS51096">
    <property type="entry name" value="PTS_EIIA_TYPE_4"/>
    <property type="match status" value="1"/>
</dbReference>
<dbReference type="CDD" id="cd00367">
    <property type="entry name" value="PTS-HPr_like"/>
    <property type="match status" value="1"/>
</dbReference>
<dbReference type="Gene3D" id="1.10.274.10">
    <property type="entry name" value="PtsI, HPr-binding domain"/>
    <property type="match status" value="1"/>
</dbReference>
<dbReference type="NCBIfam" id="TIGR01003">
    <property type="entry name" value="PTS_HPr_family"/>
    <property type="match status" value="1"/>
</dbReference>
<dbReference type="RefSeq" id="WP_070926338.1">
    <property type="nucleotide sequence ID" value="NZ_CANMXG010000011.1"/>
</dbReference>
<dbReference type="InterPro" id="IPR008731">
    <property type="entry name" value="PTS_EIN"/>
</dbReference>
<dbReference type="PRINTS" id="PR00107">
    <property type="entry name" value="PHOSPHOCPHPR"/>
</dbReference>
<dbReference type="InterPro" id="IPR000032">
    <property type="entry name" value="HPr-like"/>
</dbReference>
<dbReference type="GO" id="GO:0016020">
    <property type="term" value="C:membrane"/>
    <property type="evidence" value="ECO:0007669"/>
    <property type="project" value="InterPro"/>
</dbReference>
<dbReference type="PANTHER" id="PTHR38594">
    <property type="entry name" value="PEP-DEPENDENT DIHYDROXYACETONE KINASE, PHOSPHORYL DONOR SUBUNIT DHAM"/>
    <property type="match status" value="1"/>
</dbReference>
<dbReference type="SUPFAM" id="SSF52009">
    <property type="entry name" value="Phosphohistidine domain"/>
    <property type="match status" value="1"/>
</dbReference>
<gene>
    <name evidence="10" type="ORF">A3Q29_16590</name>
</gene>
<dbReference type="Pfam" id="PF00381">
    <property type="entry name" value="PTS-HPr"/>
    <property type="match status" value="1"/>
</dbReference>
<dbReference type="EMBL" id="LVIE01000101">
    <property type="protein sequence ID" value="OHT24863.1"/>
    <property type="molecule type" value="Genomic_DNA"/>
</dbReference>
<dbReference type="Gene3D" id="3.30.1340.10">
    <property type="entry name" value="HPr-like"/>
    <property type="match status" value="1"/>
</dbReference>
<dbReference type="NCBIfam" id="TIGR02364">
    <property type="entry name" value="dha_pts"/>
    <property type="match status" value="1"/>
</dbReference>
<dbReference type="Pfam" id="PF00391">
    <property type="entry name" value="PEP-utilizers"/>
    <property type="match status" value="1"/>
</dbReference>
<dbReference type="GO" id="GO:0019563">
    <property type="term" value="P:glycerol catabolic process"/>
    <property type="evidence" value="ECO:0007669"/>
    <property type="project" value="InterPro"/>
</dbReference>
<comment type="function">
    <text evidence="2">Component of the dihydroxyacetone kinase complex, which is responsible for the phosphoenolpyruvate (PEP)-dependent phosphorylation of dihydroxyacetone. DhaM serves as the phosphoryl donor. Is phosphorylated by phosphoenolpyruvate in an EI- and HPr-dependent reaction, and a phosphorelay system on histidine residues finally leads to phosphoryl transfer to DhaL and dihydroxyacetone.</text>
</comment>
<comment type="similarity">
    <text evidence="3">Belongs to the PEP-utilizing enzyme family.</text>
</comment>
<name>A0A1S1HU48_PROST</name>
<comment type="subunit">
    <text evidence="6">Homodimer. The dihydroxyacetone kinase complex is composed of a homodimer of DhaM, a homodimer of DhaK and the subunit DhaL.</text>
</comment>
<evidence type="ECO:0000259" key="9">
    <source>
        <dbReference type="PROSITE" id="PS51350"/>
    </source>
</evidence>
<protein>
    <recommendedName>
        <fullName evidence="4">phosphoenolpyruvate--glycerone phosphotransferase</fullName>
        <ecNumber evidence="4">2.7.1.121</ecNumber>
    </recommendedName>
</protein>
<dbReference type="Gene3D" id="3.50.30.10">
    <property type="entry name" value="Phosphohistidine domain"/>
    <property type="match status" value="1"/>
</dbReference>
<sequence length="476" mass="51516">MIGLIIISHSKQLADGLLQLAEQMQNKQNCQIVIAAGVDDEQHPIGTDAIKVMEAVEQLSDAEHIILLMDLGSALLSAETALDLLDPELAKKVHLCSAPLVEGTIAITAAASSGATIETILNEAHQALHAKQQQLNDKVDTSNQQPTQANVFTHQALKTQWVVRNPSGLHIRPAAKLASLLAGFDAKVELHNNDKRADAKSMNQIALLQVRKGDKITLIAEGSDSQAAINAFKQLAQHNFGDDITTSDDKYLIGKAAMLPSVTGFAYHKPVNAEFSLPTYQTSEQEITKATQALEQLQSQLATLADSLSQQYGKSISDIFNGHSLLLDDAELLESIKQQIISQHRTAAEAIMSVFADMSQQYQQLDDTYLQARYIDIDDLKNQLLLLLSATNPLNPALTEPTILLADNLGPLELMRYKDTPVVGIALSNGSPYSHTCIIAAKMGLPMLVNLGEEIQSVPEHTKLTLSADSATLTMG</sequence>
<dbReference type="GO" id="GO:0009401">
    <property type="term" value="P:phosphoenolpyruvate-dependent sugar phosphotransferase system"/>
    <property type="evidence" value="ECO:0007669"/>
    <property type="project" value="InterPro"/>
</dbReference>
<reference evidence="10 11" key="1">
    <citation type="submission" date="2016-03" db="EMBL/GenBank/DDBJ databases">
        <title>Genome sequence of Providencia stuartii strain, isolated from the salivary glands of larval Lucilia sericata.</title>
        <authorList>
            <person name="Yuan Y."/>
            <person name="Zhang Y."/>
            <person name="Fu S."/>
            <person name="Crippen T.L."/>
            <person name="Visi D."/>
            <person name="Benbow M.E."/>
            <person name="Allen M."/>
            <person name="Tomberlin J.K."/>
            <person name="Sze S.-H."/>
            <person name="Tarone A.M."/>
        </authorList>
    </citation>
    <scope>NUCLEOTIDE SEQUENCE [LARGE SCALE GENOMIC DNA]</scope>
    <source>
        <strain evidence="10 11">Crippen</strain>
    </source>
</reference>
<keyword evidence="11" id="KW-1185">Reference proteome</keyword>
<feature type="coiled-coil region" evidence="7">
    <location>
        <begin position="280"/>
        <end position="307"/>
    </location>
</feature>
<evidence type="ECO:0000313" key="10">
    <source>
        <dbReference type="EMBL" id="OHT24863.1"/>
    </source>
</evidence>
<dbReference type="SUPFAM" id="SSF53062">
    <property type="entry name" value="PTS system fructose IIA component-like"/>
    <property type="match status" value="1"/>
</dbReference>